<dbReference type="Proteomes" id="UP000467637">
    <property type="component" value="Unassembled WGS sequence"/>
</dbReference>
<keyword evidence="2" id="KW-1185">Reference proteome</keyword>
<name>A0ABW9UAA3_9BACL</name>
<evidence type="ECO:0000313" key="2">
    <source>
        <dbReference type="Proteomes" id="UP000467637"/>
    </source>
</evidence>
<dbReference type="EMBL" id="WSEM01000012">
    <property type="protein sequence ID" value="MVQ35683.1"/>
    <property type="molecule type" value="Genomic_DNA"/>
</dbReference>
<proteinExistence type="predicted"/>
<sequence length="83" mass="8970">MSSICPVCNGLQELTTDCPVCSHTMCDGGRLSDYLGPYSPYREIDVYSMSDSDGTLSGHGGECLHLLNCPDCMHSLTIQIPNL</sequence>
<dbReference type="RefSeq" id="WP_157319623.1">
    <property type="nucleotide sequence ID" value="NZ_WSEM01000012.1"/>
</dbReference>
<organism evidence="1 2">
    <name type="scientific">Paenibacillus anseongense</name>
    <dbReference type="NCBI Taxonomy" id="2682845"/>
    <lineage>
        <taxon>Bacteria</taxon>
        <taxon>Bacillati</taxon>
        <taxon>Bacillota</taxon>
        <taxon>Bacilli</taxon>
        <taxon>Bacillales</taxon>
        <taxon>Paenibacillaceae</taxon>
        <taxon>Paenibacillus</taxon>
    </lineage>
</organism>
<comment type="caution">
    <text evidence="1">The sequence shown here is derived from an EMBL/GenBank/DDBJ whole genome shotgun (WGS) entry which is preliminary data.</text>
</comment>
<accession>A0ABW9UAA3</accession>
<protein>
    <submittedName>
        <fullName evidence="1">Uncharacterized protein</fullName>
    </submittedName>
</protein>
<evidence type="ECO:0000313" key="1">
    <source>
        <dbReference type="EMBL" id="MVQ35683.1"/>
    </source>
</evidence>
<reference evidence="1 2" key="1">
    <citation type="submission" date="2019-12" db="EMBL/GenBank/DDBJ databases">
        <authorList>
            <person name="Huq M.A."/>
        </authorList>
    </citation>
    <scope>NUCLEOTIDE SEQUENCE [LARGE SCALE GENOMIC DNA]</scope>
    <source>
        <strain evidence="1 2">MAH-34</strain>
    </source>
</reference>
<gene>
    <name evidence="1" type="ORF">GON05_13580</name>
</gene>